<reference evidence="1 2" key="1">
    <citation type="journal article" date="2019" name="Nat. Microbiol.">
        <title>Mediterranean grassland soil C-N compound turnover is dependent on rainfall and depth, and is mediated by genomically divergent microorganisms.</title>
        <authorList>
            <person name="Diamond S."/>
            <person name="Andeer P.F."/>
            <person name="Li Z."/>
            <person name="Crits-Christoph A."/>
            <person name="Burstein D."/>
            <person name="Anantharaman K."/>
            <person name="Lane K.R."/>
            <person name="Thomas B.C."/>
            <person name="Pan C."/>
            <person name="Northen T.R."/>
            <person name="Banfield J.F."/>
        </authorList>
    </citation>
    <scope>NUCLEOTIDE SEQUENCE [LARGE SCALE GENOMIC DNA]</scope>
    <source>
        <strain evidence="1">WS_4</strain>
    </source>
</reference>
<dbReference type="AlphaFoldDB" id="A0A538SWG7"/>
<dbReference type="Pfam" id="PF13432">
    <property type="entry name" value="TPR_16"/>
    <property type="match status" value="1"/>
</dbReference>
<dbReference type="Proteomes" id="UP000319829">
    <property type="component" value="Unassembled WGS sequence"/>
</dbReference>
<evidence type="ECO:0000313" key="2">
    <source>
        <dbReference type="Proteomes" id="UP000319829"/>
    </source>
</evidence>
<feature type="non-terminal residue" evidence="1">
    <location>
        <position position="1"/>
    </location>
</feature>
<dbReference type="InterPro" id="IPR011990">
    <property type="entry name" value="TPR-like_helical_dom_sf"/>
</dbReference>
<gene>
    <name evidence="1" type="ORF">E6K74_02390</name>
</gene>
<dbReference type="Pfam" id="PF13174">
    <property type="entry name" value="TPR_6"/>
    <property type="match status" value="1"/>
</dbReference>
<sequence>RSLFEAGLFDSAAAEFGRFAARFPRNLFLNDALEHVLLIRENREPGDEALRLYAHAVALRGAGLPDSAASVAETGLARFPTARIRYHWQYLLAEIARERGDHGTAIRYALVIADSTSKSRLAPYALKLAGDESIAMGEDPAKALRLYQALLERYPASPLAPPVRAQVLELRKKLQL</sequence>
<dbReference type="SUPFAM" id="SSF48452">
    <property type="entry name" value="TPR-like"/>
    <property type="match status" value="1"/>
</dbReference>
<organism evidence="1 2">
    <name type="scientific">Eiseniibacteriota bacterium</name>
    <dbReference type="NCBI Taxonomy" id="2212470"/>
    <lineage>
        <taxon>Bacteria</taxon>
        <taxon>Candidatus Eiseniibacteriota</taxon>
    </lineage>
</organism>
<dbReference type="EMBL" id="VBOU01000015">
    <property type="protein sequence ID" value="TMQ55748.1"/>
    <property type="molecule type" value="Genomic_DNA"/>
</dbReference>
<dbReference type="InterPro" id="IPR019734">
    <property type="entry name" value="TPR_rpt"/>
</dbReference>
<proteinExistence type="predicted"/>
<dbReference type="Gene3D" id="1.25.40.10">
    <property type="entry name" value="Tetratricopeptide repeat domain"/>
    <property type="match status" value="1"/>
</dbReference>
<name>A0A538SWG7_UNCEI</name>
<evidence type="ECO:0000313" key="1">
    <source>
        <dbReference type="EMBL" id="TMQ55748.1"/>
    </source>
</evidence>
<comment type="caution">
    <text evidence="1">The sequence shown here is derived from an EMBL/GenBank/DDBJ whole genome shotgun (WGS) entry which is preliminary data.</text>
</comment>
<accession>A0A538SWG7</accession>
<protein>
    <submittedName>
        <fullName evidence="1">Tetratricopeptide repeat protein</fullName>
    </submittedName>
</protein>